<sequence>MTPQPHQPQPHQPPADLLVRAAAVHTLVPGEPPRRAVAVTGDRITALAADPHGLDGLIGPATEVVDAPGATVLPAFDDTHTHLILAGHSVHGVPVHRATDLAGFLALVRERAATTPAGEWITTTVNWQELNLAEQRMPTTEELDTATDRHPVLVRRGAYNMVLNSSALRLAGITAATPDPPGGVIERDAEGRPTGRLINKAIELAERVLPRPGLAERIDGLRAASAAYAATGIGTVRDCLVPVEDLDVLRAARAEGALAVRVRALVSGFAVRTPEEVDALLDRVDAWRAAGHEDDRLSVWGVKFGIDGGFEAGALEEPYQGQPCYHGRLLWEPKELADAVDRVVGRGLRVGVHAWGDRGLRTLLDVFEEVLARRPGLPAGTLVVEHGGLARADQRARAVALRIPVTVQHPLLHDGAPTQRRAWGEERTRALFPLREWLDEGAMLAAGSDFPVGPYGAMLSVWGMTTRRTVAGVVGAEHAIERSEAIALHTSAAARLTGESADRGALRPGAFADLTLWPTDPLTCPVEELRGLLPDRTVVGGRTVHRR</sequence>
<accession>A0ABZ1TTK2</accession>
<dbReference type="InterPro" id="IPR032466">
    <property type="entry name" value="Metal_Hydrolase"/>
</dbReference>
<dbReference type="Gene3D" id="3.10.310.70">
    <property type="match status" value="1"/>
</dbReference>
<dbReference type="Pfam" id="PF07969">
    <property type="entry name" value="Amidohydro_3"/>
    <property type="match status" value="1"/>
</dbReference>
<dbReference type="SUPFAM" id="SSF51338">
    <property type="entry name" value="Composite domain of metallo-dependent hydrolases"/>
    <property type="match status" value="1"/>
</dbReference>
<keyword evidence="3" id="KW-1185">Reference proteome</keyword>
<dbReference type="CDD" id="cd01300">
    <property type="entry name" value="YtcJ_like"/>
    <property type="match status" value="1"/>
</dbReference>
<reference evidence="2" key="1">
    <citation type="submission" date="2022-10" db="EMBL/GenBank/DDBJ databases">
        <title>The complete genomes of actinobacterial strains from the NBC collection.</title>
        <authorList>
            <person name="Joergensen T.S."/>
            <person name="Alvarez Arevalo M."/>
            <person name="Sterndorff E.B."/>
            <person name="Faurdal D."/>
            <person name="Vuksanovic O."/>
            <person name="Mourched A.-S."/>
            <person name="Charusanti P."/>
            <person name="Shaw S."/>
            <person name="Blin K."/>
            <person name="Weber T."/>
        </authorList>
    </citation>
    <scope>NUCLEOTIDE SEQUENCE</scope>
    <source>
        <strain evidence="2">NBC_00222</strain>
    </source>
</reference>
<dbReference type="InterPro" id="IPR033932">
    <property type="entry name" value="YtcJ-like"/>
</dbReference>
<evidence type="ECO:0000313" key="3">
    <source>
        <dbReference type="Proteomes" id="UP001432222"/>
    </source>
</evidence>
<dbReference type="RefSeq" id="WP_328953356.1">
    <property type="nucleotide sequence ID" value="NZ_CP108110.1"/>
</dbReference>
<dbReference type="SUPFAM" id="SSF51556">
    <property type="entry name" value="Metallo-dependent hydrolases"/>
    <property type="match status" value="1"/>
</dbReference>
<organism evidence="2 3">
    <name type="scientific">Kitasatospora purpeofusca</name>
    <dbReference type="NCBI Taxonomy" id="67352"/>
    <lineage>
        <taxon>Bacteria</taxon>
        <taxon>Bacillati</taxon>
        <taxon>Actinomycetota</taxon>
        <taxon>Actinomycetes</taxon>
        <taxon>Kitasatosporales</taxon>
        <taxon>Streptomycetaceae</taxon>
        <taxon>Kitasatospora</taxon>
    </lineage>
</organism>
<dbReference type="Gene3D" id="2.30.40.10">
    <property type="entry name" value="Urease, subunit C, domain 1"/>
    <property type="match status" value="1"/>
</dbReference>
<dbReference type="EMBL" id="CP108110">
    <property type="protein sequence ID" value="WUQ82288.1"/>
    <property type="molecule type" value="Genomic_DNA"/>
</dbReference>
<protein>
    <submittedName>
        <fullName evidence="2">Amidohydrolase</fullName>
    </submittedName>
</protein>
<name>A0ABZ1TTK2_9ACTN</name>
<feature type="domain" description="Amidohydrolase 3" evidence="1">
    <location>
        <begin position="63"/>
        <end position="545"/>
    </location>
</feature>
<dbReference type="InterPro" id="IPR013108">
    <property type="entry name" value="Amidohydro_3"/>
</dbReference>
<evidence type="ECO:0000259" key="1">
    <source>
        <dbReference type="Pfam" id="PF07969"/>
    </source>
</evidence>
<evidence type="ECO:0000313" key="2">
    <source>
        <dbReference type="EMBL" id="WUQ82288.1"/>
    </source>
</evidence>
<gene>
    <name evidence="2" type="ORF">OHA16_04405</name>
</gene>
<dbReference type="Proteomes" id="UP001432222">
    <property type="component" value="Chromosome"/>
</dbReference>
<dbReference type="InterPro" id="IPR011059">
    <property type="entry name" value="Metal-dep_hydrolase_composite"/>
</dbReference>
<dbReference type="PANTHER" id="PTHR22642:SF2">
    <property type="entry name" value="PROTEIN LONG AFTER FAR-RED 3"/>
    <property type="match status" value="1"/>
</dbReference>
<dbReference type="Gene3D" id="3.20.20.140">
    <property type="entry name" value="Metal-dependent hydrolases"/>
    <property type="match status" value="1"/>
</dbReference>
<proteinExistence type="predicted"/>
<dbReference type="PANTHER" id="PTHR22642">
    <property type="entry name" value="IMIDAZOLONEPROPIONASE"/>
    <property type="match status" value="1"/>
</dbReference>